<evidence type="ECO:0000256" key="1">
    <source>
        <dbReference type="SAM" id="MobiDB-lite"/>
    </source>
</evidence>
<name>A0ABR1D527_NECAM</name>
<feature type="signal peptide" evidence="2">
    <location>
        <begin position="1"/>
        <end position="25"/>
    </location>
</feature>
<gene>
    <name evidence="3" type="primary">Necator_chrIII.g12401</name>
    <name evidence="3" type="ORF">RB195_011635</name>
</gene>
<dbReference type="EMBL" id="JAVFWL010000003">
    <property type="protein sequence ID" value="KAK6745043.1"/>
    <property type="molecule type" value="Genomic_DNA"/>
</dbReference>
<evidence type="ECO:0000313" key="4">
    <source>
        <dbReference type="Proteomes" id="UP001303046"/>
    </source>
</evidence>
<protein>
    <submittedName>
        <fullName evidence="3">Uncharacterized protein</fullName>
    </submittedName>
</protein>
<feature type="chain" id="PRO_5046341811" evidence="2">
    <location>
        <begin position="26"/>
        <end position="100"/>
    </location>
</feature>
<organism evidence="3 4">
    <name type="scientific">Necator americanus</name>
    <name type="common">Human hookworm</name>
    <dbReference type="NCBI Taxonomy" id="51031"/>
    <lineage>
        <taxon>Eukaryota</taxon>
        <taxon>Metazoa</taxon>
        <taxon>Ecdysozoa</taxon>
        <taxon>Nematoda</taxon>
        <taxon>Chromadorea</taxon>
        <taxon>Rhabditida</taxon>
        <taxon>Rhabditina</taxon>
        <taxon>Rhabditomorpha</taxon>
        <taxon>Strongyloidea</taxon>
        <taxon>Ancylostomatidae</taxon>
        <taxon>Bunostominae</taxon>
        <taxon>Necator</taxon>
    </lineage>
</organism>
<accession>A0ABR1D527</accession>
<evidence type="ECO:0000313" key="3">
    <source>
        <dbReference type="EMBL" id="KAK6745043.1"/>
    </source>
</evidence>
<dbReference type="Proteomes" id="UP001303046">
    <property type="component" value="Unassembled WGS sequence"/>
</dbReference>
<feature type="compositionally biased region" description="Basic and acidic residues" evidence="1">
    <location>
        <begin position="45"/>
        <end position="54"/>
    </location>
</feature>
<evidence type="ECO:0000256" key="2">
    <source>
        <dbReference type="SAM" id="SignalP"/>
    </source>
</evidence>
<reference evidence="3 4" key="1">
    <citation type="submission" date="2023-08" db="EMBL/GenBank/DDBJ databases">
        <title>A Necator americanus chromosomal reference genome.</title>
        <authorList>
            <person name="Ilik V."/>
            <person name="Petrzelkova K.J."/>
            <person name="Pardy F."/>
            <person name="Fuh T."/>
            <person name="Niatou-Singa F.S."/>
            <person name="Gouil Q."/>
            <person name="Baker L."/>
            <person name="Ritchie M.E."/>
            <person name="Jex A.R."/>
            <person name="Gazzola D."/>
            <person name="Li H."/>
            <person name="Toshio Fujiwara R."/>
            <person name="Zhan B."/>
            <person name="Aroian R.V."/>
            <person name="Pafco B."/>
            <person name="Schwarz E.M."/>
        </authorList>
    </citation>
    <scope>NUCLEOTIDE SEQUENCE [LARGE SCALE GENOMIC DNA]</scope>
    <source>
        <strain evidence="3 4">Aroian</strain>
        <tissue evidence="3">Whole animal</tissue>
    </source>
</reference>
<keyword evidence="4" id="KW-1185">Reference proteome</keyword>
<keyword evidence="2" id="KW-0732">Signal</keyword>
<comment type="caution">
    <text evidence="3">The sequence shown here is derived from an EMBL/GenBank/DDBJ whole genome shotgun (WGS) entry which is preliminary data.</text>
</comment>
<feature type="region of interest" description="Disordered" evidence="1">
    <location>
        <begin position="24"/>
        <end position="88"/>
    </location>
</feature>
<proteinExistence type="predicted"/>
<sequence>MYWEIIEAICMFSLIFMSIVKCSDGKKDRQTGGGSDAVKNSSNDPQERTKKSQESKPVAPPVNQQQQVKSKMGTTGQPDDGYEACPDLNSKQLAKIAAET</sequence>